<protein>
    <submittedName>
        <fullName evidence="6">RTA1-domain-containing protein</fullName>
    </submittedName>
</protein>
<feature type="transmembrane region" description="Helical" evidence="5">
    <location>
        <begin position="91"/>
        <end position="113"/>
    </location>
</feature>
<evidence type="ECO:0000256" key="3">
    <source>
        <dbReference type="ARBA" id="ARBA00022989"/>
    </source>
</evidence>
<feature type="transmembrane region" description="Helical" evidence="5">
    <location>
        <begin position="133"/>
        <end position="156"/>
    </location>
</feature>
<feature type="transmembrane region" description="Helical" evidence="5">
    <location>
        <begin position="176"/>
        <end position="195"/>
    </location>
</feature>
<keyword evidence="3 5" id="KW-1133">Transmembrane helix</keyword>
<feature type="transmembrane region" description="Helical" evidence="5">
    <location>
        <begin position="221"/>
        <end position="239"/>
    </location>
</feature>
<feature type="transmembrane region" description="Helical" evidence="5">
    <location>
        <begin position="34"/>
        <end position="54"/>
    </location>
</feature>
<keyword evidence="2 5" id="KW-0812">Transmembrane</keyword>
<evidence type="ECO:0000256" key="2">
    <source>
        <dbReference type="ARBA" id="ARBA00022692"/>
    </source>
</evidence>
<dbReference type="eggNOG" id="ENOG502QURG">
    <property type="taxonomic scope" value="Eukaryota"/>
</dbReference>
<keyword evidence="7" id="KW-1185">Reference proteome</keyword>
<sequence length="322" mass="35690">MSNLNSTIPPPGDPFADPEHDLYNPLKYIPSDTLTAISTAIVLVVGISQVFLTFKHKAKWMMVMTLGCFTFAIGLAARFPFARDPHSKNIFIVEYLLVVLSPCAFIAGTYVVLGRIARYLRCDKYLLIRPTRVTLVFVTADILTFLIQALGGTLVVSDPGDVDKVKLGGNLFKIGFILQVLSFAFFCLLVVIFATRVRNKEPSIWTADADAQKPWHSDWRALLGALIVACITVMVRSIYRMAESLEGAHGKLAITEWIFYAFDVLPLCICVATFVPFWPPRFIHVDAARVGAAMKPVPLAELGPYNDSQVPLVPQNNAWRAV</sequence>
<dbReference type="OMA" id="RIHRWEN"/>
<dbReference type="OrthoDB" id="3358017at2759"/>
<reference evidence="7" key="1">
    <citation type="journal article" date="2012" name="Science">
        <title>The Paleozoic origin of enzymatic lignin decomposition reconstructed from 31 fungal genomes.</title>
        <authorList>
            <person name="Floudas D."/>
            <person name="Binder M."/>
            <person name="Riley R."/>
            <person name="Barry K."/>
            <person name="Blanchette R.A."/>
            <person name="Henrissat B."/>
            <person name="Martinez A.T."/>
            <person name="Otillar R."/>
            <person name="Spatafora J.W."/>
            <person name="Yadav J.S."/>
            <person name="Aerts A."/>
            <person name="Benoit I."/>
            <person name="Boyd A."/>
            <person name="Carlson A."/>
            <person name="Copeland A."/>
            <person name="Coutinho P.M."/>
            <person name="de Vries R.P."/>
            <person name="Ferreira P."/>
            <person name="Findley K."/>
            <person name="Foster B."/>
            <person name="Gaskell J."/>
            <person name="Glotzer D."/>
            <person name="Gorecki P."/>
            <person name="Heitman J."/>
            <person name="Hesse C."/>
            <person name="Hori C."/>
            <person name="Igarashi K."/>
            <person name="Jurgens J.A."/>
            <person name="Kallen N."/>
            <person name="Kersten P."/>
            <person name="Kohler A."/>
            <person name="Kuees U."/>
            <person name="Kumar T.K.A."/>
            <person name="Kuo A."/>
            <person name="LaButti K."/>
            <person name="Larrondo L.F."/>
            <person name="Lindquist E."/>
            <person name="Ling A."/>
            <person name="Lombard V."/>
            <person name="Lucas S."/>
            <person name="Lundell T."/>
            <person name="Martin R."/>
            <person name="McLaughlin D.J."/>
            <person name="Morgenstern I."/>
            <person name="Morin E."/>
            <person name="Murat C."/>
            <person name="Nagy L.G."/>
            <person name="Nolan M."/>
            <person name="Ohm R.A."/>
            <person name="Patyshakuliyeva A."/>
            <person name="Rokas A."/>
            <person name="Ruiz-Duenas F.J."/>
            <person name="Sabat G."/>
            <person name="Salamov A."/>
            <person name="Samejima M."/>
            <person name="Schmutz J."/>
            <person name="Slot J.C."/>
            <person name="St John F."/>
            <person name="Stenlid J."/>
            <person name="Sun H."/>
            <person name="Sun S."/>
            <person name="Syed K."/>
            <person name="Tsang A."/>
            <person name="Wiebenga A."/>
            <person name="Young D."/>
            <person name="Pisabarro A."/>
            <person name="Eastwood D.C."/>
            <person name="Martin F."/>
            <person name="Cullen D."/>
            <person name="Grigoriev I.V."/>
            <person name="Hibbett D.S."/>
        </authorList>
    </citation>
    <scope>NUCLEOTIDE SEQUENCE [LARGE SCALE GENOMIC DNA]</scope>
    <source>
        <strain evidence="7">TFB10046</strain>
    </source>
</reference>
<evidence type="ECO:0000313" key="6">
    <source>
        <dbReference type="EMBL" id="EJD41442.1"/>
    </source>
</evidence>
<feature type="transmembrane region" description="Helical" evidence="5">
    <location>
        <begin position="259"/>
        <end position="279"/>
    </location>
</feature>
<dbReference type="InParanoid" id="J0WYW5"/>
<dbReference type="InterPro" id="IPR007568">
    <property type="entry name" value="RTA1"/>
</dbReference>
<dbReference type="Proteomes" id="UP000006514">
    <property type="component" value="Unassembled WGS sequence"/>
</dbReference>
<organism evidence="6 7">
    <name type="scientific">Auricularia subglabra (strain TFB-10046 / SS5)</name>
    <name type="common">White-rot fungus</name>
    <name type="synonym">Auricularia delicata (strain TFB10046)</name>
    <dbReference type="NCBI Taxonomy" id="717982"/>
    <lineage>
        <taxon>Eukaryota</taxon>
        <taxon>Fungi</taxon>
        <taxon>Dikarya</taxon>
        <taxon>Basidiomycota</taxon>
        <taxon>Agaricomycotina</taxon>
        <taxon>Agaricomycetes</taxon>
        <taxon>Auriculariales</taxon>
        <taxon>Auriculariaceae</taxon>
        <taxon>Auricularia</taxon>
    </lineage>
</organism>
<dbReference type="EMBL" id="JH687793">
    <property type="protein sequence ID" value="EJD41442.1"/>
    <property type="molecule type" value="Genomic_DNA"/>
</dbReference>
<dbReference type="KEGG" id="adl:AURDEDRAFT_169605"/>
<dbReference type="FunCoup" id="J0WYW5">
    <property type="interactions" value="14"/>
</dbReference>
<feature type="transmembrane region" description="Helical" evidence="5">
    <location>
        <begin position="61"/>
        <end position="79"/>
    </location>
</feature>
<evidence type="ECO:0000313" key="7">
    <source>
        <dbReference type="Proteomes" id="UP000006514"/>
    </source>
</evidence>
<keyword evidence="4 5" id="KW-0472">Membrane</keyword>
<evidence type="ECO:0000256" key="4">
    <source>
        <dbReference type="ARBA" id="ARBA00023136"/>
    </source>
</evidence>
<accession>J0WYW5</accession>
<name>J0WYW5_AURST</name>
<dbReference type="PANTHER" id="PTHR31465:SF1">
    <property type="entry name" value="PROTEIN RTA1-RELATED"/>
    <property type="match status" value="1"/>
</dbReference>
<evidence type="ECO:0000256" key="5">
    <source>
        <dbReference type="SAM" id="Phobius"/>
    </source>
</evidence>
<dbReference type="PANTHER" id="PTHR31465">
    <property type="entry name" value="PROTEIN RTA1-RELATED"/>
    <property type="match status" value="1"/>
</dbReference>
<gene>
    <name evidence="6" type="ORF">AURDEDRAFT_169605</name>
</gene>
<dbReference type="AlphaFoldDB" id="J0WYW5"/>
<evidence type="ECO:0000256" key="1">
    <source>
        <dbReference type="ARBA" id="ARBA00004141"/>
    </source>
</evidence>
<proteinExistence type="predicted"/>
<comment type="subcellular location">
    <subcellularLocation>
        <location evidence="1">Membrane</location>
        <topology evidence="1">Multi-pass membrane protein</topology>
    </subcellularLocation>
</comment>
<dbReference type="Pfam" id="PF04479">
    <property type="entry name" value="RTA1"/>
    <property type="match status" value="1"/>
</dbReference>
<dbReference type="GO" id="GO:0016020">
    <property type="term" value="C:membrane"/>
    <property type="evidence" value="ECO:0007669"/>
    <property type="project" value="UniProtKB-SubCell"/>
</dbReference>